<reference evidence="1 2" key="2">
    <citation type="submission" date="2013-11" db="EMBL/GenBank/DDBJ databases">
        <title>The Genome Sequence of Phytophthora parasitica INRA-310.</title>
        <authorList>
            <consortium name="The Broad Institute Genomics Platform"/>
            <person name="Russ C."/>
            <person name="Tyler B."/>
            <person name="Panabieres F."/>
            <person name="Shan W."/>
            <person name="Tripathy S."/>
            <person name="Grunwald N."/>
            <person name="Machado M."/>
            <person name="Johnson C.S."/>
            <person name="Arredondo F."/>
            <person name="Hong C."/>
            <person name="Coffey M."/>
            <person name="Young S.K."/>
            <person name="Zeng Q."/>
            <person name="Gargeya S."/>
            <person name="Fitzgerald M."/>
            <person name="Abouelleil A."/>
            <person name="Alvarado L."/>
            <person name="Chapman S.B."/>
            <person name="Gainer-Dewar J."/>
            <person name="Goldberg J."/>
            <person name="Griggs A."/>
            <person name="Gujja S."/>
            <person name="Hansen M."/>
            <person name="Howarth C."/>
            <person name="Imamovic A."/>
            <person name="Ireland A."/>
            <person name="Larimer J."/>
            <person name="McCowan C."/>
            <person name="Murphy C."/>
            <person name="Pearson M."/>
            <person name="Poon T.W."/>
            <person name="Priest M."/>
            <person name="Roberts A."/>
            <person name="Saif S."/>
            <person name="Shea T."/>
            <person name="Sykes S."/>
            <person name="Wortman J."/>
            <person name="Nusbaum C."/>
            <person name="Birren B."/>
        </authorList>
    </citation>
    <scope>NUCLEOTIDE SEQUENCE [LARGE SCALE GENOMIC DNA]</scope>
    <source>
        <strain evidence="1 2">INRA-310</strain>
    </source>
</reference>
<gene>
    <name evidence="1" type="ORF">PPTG_21400</name>
</gene>
<accession>W2R117</accession>
<sequence>MVILRSGVATVEAGSKDNPQAWLVKSSVHTVWTDSERHTML</sequence>
<dbReference type="RefSeq" id="XP_008895658.1">
    <property type="nucleotide sequence ID" value="XM_008897410.1"/>
</dbReference>
<proteinExistence type="predicted"/>
<organism evidence="1 2">
    <name type="scientific">Phytophthora nicotianae (strain INRA-310)</name>
    <name type="common">Phytophthora parasitica</name>
    <dbReference type="NCBI Taxonomy" id="761204"/>
    <lineage>
        <taxon>Eukaryota</taxon>
        <taxon>Sar</taxon>
        <taxon>Stramenopiles</taxon>
        <taxon>Oomycota</taxon>
        <taxon>Peronosporomycetes</taxon>
        <taxon>Peronosporales</taxon>
        <taxon>Peronosporaceae</taxon>
        <taxon>Phytophthora</taxon>
    </lineage>
</organism>
<protein>
    <submittedName>
        <fullName evidence="1">Uncharacterized protein</fullName>
    </submittedName>
</protein>
<name>W2R117_PHYN3</name>
<dbReference type="VEuPathDB" id="FungiDB:PPTG_21400"/>
<dbReference type="GeneID" id="20189999"/>
<dbReference type="Proteomes" id="UP000018817">
    <property type="component" value="Unassembled WGS sequence"/>
</dbReference>
<evidence type="ECO:0000313" key="2">
    <source>
        <dbReference type="Proteomes" id="UP000018817"/>
    </source>
</evidence>
<evidence type="ECO:0000313" key="1">
    <source>
        <dbReference type="EMBL" id="ETN19043.1"/>
    </source>
</evidence>
<dbReference type="EMBL" id="KI669565">
    <property type="protein sequence ID" value="ETN19043.1"/>
    <property type="molecule type" value="Genomic_DNA"/>
</dbReference>
<dbReference type="AlphaFoldDB" id="W2R117"/>
<reference evidence="2" key="1">
    <citation type="submission" date="2011-12" db="EMBL/GenBank/DDBJ databases">
        <authorList>
            <consortium name="The Broad Institute Genome Sequencing Platform"/>
            <person name="Russ C."/>
            <person name="Tyler B."/>
            <person name="Panabieres F."/>
            <person name="Shan W."/>
            <person name="Tripathy S."/>
            <person name="Grunwald N."/>
            <person name="Machado M."/>
            <person name="Young S.K."/>
            <person name="Zeng Q."/>
            <person name="Gargeya S."/>
            <person name="Fitzgerald M."/>
            <person name="Haas B."/>
            <person name="Abouelleil A."/>
            <person name="Alvarado L."/>
            <person name="Arachchi H.M."/>
            <person name="Berlin A."/>
            <person name="Chapman S.B."/>
            <person name="Gearin G."/>
            <person name="Goldberg J."/>
            <person name="Griggs A."/>
            <person name="Gujja S."/>
            <person name="Hansen M."/>
            <person name="Heiman D."/>
            <person name="Howarth C."/>
            <person name="Larimer J."/>
            <person name="Lui A."/>
            <person name="MacDonald P.J.P."/>
            <person name="McCowen C."/>
            <person name="Montmayeur A."/>
            <person name="Murphy C."/>
            <person name="Neiman D."/>
            <person name="Pearson M."/>
            <person name="Priest M."/>
            <person name="Roberts A."/>
            <person name="Saif S."/>
            <person name="Shea T."/>
            <person name="Sisk P."/>
            <person name="Stolte C."/>
            <person name="Sykes S."/>
            <person name="Wortman J."/>
            <person name="Nusbaum C."/>
            <person name="Birren B."/>
        </authorList>
    </citation>
    <scope>NUCLEOTIDE SEQUENCE [LARGE SCALE GENOMIC DNA]</scope>
    <source>
        <strain evidence="2">INRA-310</strain>
    </source>
</reference>